<feature type="signal peptide" evidence="2">
    <location>
        <begin position="1"/>
        <end position="21"/>
    </location>
</feature>
<dbReference type="RefSeq" id="WP_161812788.1">
    <property type="nucleotide sequence ID" value="NZ_BLJN01000003.1"/>
</dbReference>
<dbReference type="PANTHER" id="PTHR36842">
    <property type="entry name" value="PROTEIN TOLB HOMOLOG"/>
    <property type="match status" value="1"/>
</dbReference>
<feature type="chain" id="PRO_5032305660" evidence="2">
    <location>
        <begin position="22"/>
        <end position="1073"/>
    </location>
</feature>
<reference evidence="5" key="1">
    <citation type="submission" date="2020-01" db="EMBL/GenBank/DDBJ databases">
        <title>'Steroidobacter agaridevorans' sp. nov., agar-degrading bacteria isolated from rhizosphere soils.</title>
        <authorList>
            <person name="Ikenaga M."/>
            <person name="Kataoka M."/>
            <person name="Murouchi A."/>
            <person name="Katsuragi S."/>
            <person name="Sakai M."/>
        </authorList>
    </citation>
    <scope>NUCLEOTIDE SEQUENCE [LARGE SCALE GENOMIC DNA]</scope>
    <source>
        <strain evidence="5">YU21-B</strain>
    </source>
</reference>
<dbReference type="Pfam" id="PF01979">
    <property type="entry name" value="Amidohydro_1"/>
    <property type="match status" value="1"/>
</dbReference>
<dbReference type="InterPro" id="IPR006680">
    <property type="entry name" value="Amidohydro-rel"/>
</dbReference>
<name>A0A829YE49_9GAMM</name>
<dbReference type="SUPFAM" id="SSF69304">
    <property type="entry name" value="Tricorn protease N-terminal domain"/>
    <property type="match status" value="1"/>
</dbReference>
<dbReference type="PANTHER" id="PTHR36842:SF1">
    <property type="entry name" value="PROTEIN TOLB"/>
    <property type="match status" value="1"/>
</dbReference>
<gene>
    <name evidence="4" type="ORF">GCM10011487_30910</name>
</gene>
<keyword evidence="5" id="KW-1185">Reference proteome</keyword>
<dbReference type="InterPro" id="IPR011059">
    <property type="entry name" value="Metal-dep_hydrolase_composite"/>
</dbReference>
<accession>A0A829YE49</accession>
<evidence type="ECO:0000256" key="2">
    <source>
        <dbReference type="SAM" id="SignalP"/>
    </source>
</evidence>
<dbReference type="InterPro" id="IPR011042">
    <property type="entry name" value="6-blade_b-propeller_TolB-like"/>
</dbReference>
<dbReference type="Gene3D" id="1.20.58.520">
    <property type="entry name" value="Amidohydrolase"/>
    <property type="match status" value="1"/>
</dbReference>
<comment type="similarity">
    <text evidence="1">Belongs to the TolB family.</text>
</comment>
<dbReference type="Gene3D" id="2.120.10.30">
    <property type="entry name" value="TolB, C-terminal domain"/>
    <property type="match status" value="3"/>
</dbReference>
<dbReference type="Gene3D" id="3.30.110.90">
    <property type="entry name" value="Amidohydrolase"/>
    <property type="match status" value="1"/>
</dbReference>
<dbReference type="Gene3D" id="3.40.50.10910">
    <property type="entry name" value="Amidohydrolase"/>
    <property type="match status" value="1"/>
</dbReference>
<dbReference type="Gene3D" id="2.30.40.10">
    <property type="entry name" value="Urease, subunit C, domain 1"/>
    <property type="match status" value="1"/>
</dbReference>
<proteinExistence type="inferred from homology"/>
<dbReference type="SUPFAM" id="SSF82171">
    <property type="entry name" value="DPP6 N-terminal domain-like"/>
    <property type="match status" value="1"/>
</dbReference>
<dbReference type="InterPro" id="IPR032466">
    <property type="entry name" value="Metal_Hydrolase"/>
</dbReference>
<comment type="caution">
    <text evidence="4">The sequence shown here is derived from an EMBL/GenBank/DDBJ whole genome shotgun (WGS) entry which is preliminary data.</text>
</comment>
<dbReference type="Pfam" id="PF07676">
    <property type="entry name" value="PD40"/>
    <property type="match status" value="3"/>
</dbReference>
<dbReference type="InterPro" id="IPR011659">
    <property type="entry name" value="WD40"/>
</dbReference>
<sequence>MPRSRLLLGSLLAALAAAAHGAEQKTWDVNAPPGERREIPIDVRSGTWLSVDVSPDGSRVLFDLLGDIYELPIAGGEARSLTSGLAWDMQPRYSPDGNNILFTSDRAGGDNLWLMDRNGNAPRQLTKEDFRLLNDAAWHPNGRYVAGRKHFTTRRSLGTGEIWFYNLDGGDGVQVVKRQSEEFQKELGEPTFSADGQYLYYTQNVTPGNRFAYAQDVNSEVFAIKRLDLESGETSDAVSGPGGSVRPTPSPDGRYLAFIRRLRTPEALQTALYTQDLRSGEIKLIYADLDRDMQETWAVNGLYPRMDWMPDSKSLVFWSGGGIKRVDIASLAVSDIPFHVTGTRASIAPPRFQVDVAPDQVQARMVRFATVSPNGQRVVYESFGRLWIRDVNGGAARQLTSDADNAFELFPSWSRDGKNLVFVRWTDATLGEIRVVGAGGGKSRAVTKQPGHYYQPRFTPKGDAIVVQRAAGGYLTSPNWSAEPGLYRVPTGGGELQKLTDKGRNAHFIDSSDRIYYTEDADAAKENEPAHELVSVDVQGTDRRVHARSNYASKIEVSPSGEYIAFRENFHVYVVPMPPGGTLDLSPKTKAVRVVRASEIGGDYLNWTDGDTLTWSLGPTLYRGEMSALFPKPASSGAEPAPMYGQRIADLSSSRAADKPTGVVALTGARIITMNGEQVIDNGVIVIRNNRIAAVGAANSVQIPADAQRLDLAGKTVMPGLIDIHAHGPQGVEDLIPQQNWSALAHLGLGVTTIHDPSNSATEIFAAAEYQRAGLVPAPRIFSTGDVVYGARSEGLADIGNIDDARHHIQRLKAQGAISVKNYNQPRREQRQMVVTAARENGLMVVAEGGSLYPMDMTIIADGNTGLEHNNPPQRFYDDVLQFWPKTGVGYTPTLVVTFGGLGAEFLYYQESDVWAHPLLSKYVPPHIVQPRSVRRQMAPKTDYQPALDSAGNAKKLMELGVSVHIGAHGQREGLGSHWEMWTFVSGGMSPMQALQAATIQPAQYMGLDKDLGSIEAGKLADLLVLDGNPIEDIRVTDDIAYVIQNGRIYEGGTLTEQLTGKHQLAPLFWQKK</sequence>
<evidence type="ECO:0000256" key="1">
    <source>
        <dbReference type="ARBA" id="ARBA00009820"/>
    </source>
</evidence>
<evidence type="ECO:0000313" key="4">
    <source>
        <dbReference type="EMBL" id="GFE81091.1"/>
    </source>
</evidence>
<dbReference type="Proteomes" id="UP000445000">
    <property type="component" value="Unassembled WGS sequence"/>
</dbReference>
<keyword evidence="2" id="KW-0732">Signal</keyword>
<protein>
    <submittedName>
        <fullName evidence="4">TolB protein</fullName>
    </submittedName>
</protein>
<dbReference type="EMBL" id="BLJN01000003">
    <property type="protein sequence ID" value="GFE81091.1"/>
    <property type="molecule type" value="Genomic_DNA"/>
</dbReference>
<evidence type="ECO:0000313" key="5">
    <source>
        <dbReference type="Proteomes" id="UP000445000"/>
    </source>
</evidence>
<evidence type="ECO:0000259" key="3">
    <source>
        <dbReference type="Pfam" id="PF01979"/>
    </source>
</evidence>
<feature type="domain" description="Amidohydrolase-related" evidence="3">
    <location>
        <begin position="716"/>
        <end position="1049"/>
    </location>
</feature>
<dbReference type="AlphaFoldDB" id="A0A829YE49"/>
<dbReference type="SUPFAM" id="SSF51556">
    <property type="entry name" value="Metallo-dependent hydrolases"/>
    <property type="match status" value="1"/>
</dbReference>
<dbReference type="GO" id="GO:0016810">
    <property type="term" value="F:hydrolase activity, acting on carbon-nitrogen (but not peptide) bonds"/>
    <property type="evidence" value="ECO:0007669"/>
    <property type="project" value="InterPro"/>
</dbReference>
<organism evidence="4 5">
    <name type="scientific">Steroidobacter agaridevorans</name>
    <dbReference type="NCBI Taxonomy" id="2695856"/>
    <lineage>
        <taxon>Bacteria</taxon>
        <taxon>Pseudomonadati</taxon>
        <taxon>Pseudomonadota</taxon>
        <taxon>Gammaproteobacteria</taxon>
        <taxon>Steroidobacterales</taxon>
        <taxon>Steroidobacteraceae</taxon>
        <taxon>Steroidobacter</taxon>
    </lineage>
</organism>
<dbReference type="SUPFAM" id="SSF51338">
    <property type="entry name" value="Composite domain of metallo-dependent hydrolases"/>
    <property type="match status" value="1"/>
</dbReference>